<evidence type="ECO:0000256" key="1">
    <source>
        <dbReference type="ARBA" id="ARBA00010757"/>
    </source>
</evidence>
<proteinExistence type="inferred from homology"/>
<evidence type="ECO:0000313" key="8">
    <source>
        <dbReference type="Proteomes" id="UP000658131"/>
    </source>
</evidence>
<evidence type="ECO:0000256" key="5">
    <source>
        <dbReference type="ARBA" id="ARBA00047913"/>
    </source>
</evidence>
<keyword evidence="8" id="KW-1185">Reference proteome</keyword>
<evidence type="ECO:0000256" key="2">
    <source>
        <dbReference type="ARBA" id="ARBA00011123"/>
    </source>
</evidence>
<evidence type="ECO:0000256" key="4">
    <source>
        <dbReference type="ARBA" id="ARBA00047380"/>
    </source>
</evidence>
<comment type="function">
    <text evidence="3 6">Allows the formation of correctly charged Asn-tRNA(Asn) or Gln-tRNA(Gln) through the transamidation of misacylated Asp-tRNA(Asn) or Glu-tRNA(Gln) in organisms which lack either or both of asparaginyl-tRNA or glutaminyl-tRNA synthetases. The reaction takes place in the presence of glutamine and ATP through an activated phospho-Asp-tRNA(Asn) or phospho-Glu-tRNA(Gln).</text>
</comment>
<evidence type="ECO:0000313" key="7">
    <source>
        <dbReference type="EMBL" id="MBC8576714.1"/>
    </source>
</evidence>
<dbReference type="NCBIfam" id="TIGR00135">
    <property type="entry name" value="gatC"/>
    <property type="match status" value="1"/>
</dbReference>
<dbReference type="SUPFAM" id="SSF141000">
    <property type="entry name" value="Glu-tRNAGln amidotransferase C subunit"/>
    <property type="match status" value="1"/>
</dbReference>
<sequence length="90" mass="9828">MKIDINHIAKLARLKMDEEQAEKFARQMTDIIGMVDSLPAIEGTATGLDPANPMTLRPDVVVVSETTREEILSNAPQVEAGCVVVPRIVE</sequence>
<comment type="subunit">
    <text evidence="2 6">Heterotrimer of A, B and C subunits.</text>
</comment>
<organism evidence="7 8">
    <name type="scientific">Yanshouia hominis</name>
    <dbReference type="NCBI Taxonomy" id="2763673"/>
    <lineage>
        <taxon>Bacteria</taxon>
        <taxon>Bacillati</taxon>
        <taxon>Bacillota</taxon>
        <taxon>Clostridia</taxon>
        <taxon>Eubacteriales</taxon>
        <taxon>Oscillospiraceae</taxon>
        <taxon>Yanshouia</taxon>
    </lineage>
</organism>
<dbReference type="PANTHER" id="PTHR15004:SF0">
    <property type="entry name" value="GLUTAMYL-TRNA(GLN) AMIDOTRANSFERASE SUBUNIT C, MITOCHONDRIAL"/>
    <property type="match status" value="1"/>
</dbReference>
<comment type="catalytic activity">
    <reaction evidence="5 6">
        <text>L-glutamyl-tRNA(Gln) + L-glutamine + ATP + H2O = L-glutaminyl-tRNA(Gln) + L-glutamate + ADP + phosphate + H(+)</text>
        <dbReference type="Rhea" id="RHEA:17521"/>
        <dbReference type="Rhea" id="RHEA-COMP:9681"/>
        <dbReference type="Rhea" id="RHEA-COMP:9684"/>
        <dbReference type="ChEBI" id="CHEBI:15377"/>
        <dbReference type="ChEBI" id="CHEBI:15378"/>
        <dbReference type="ChEBI" id="CHEBI:29985"/>
        <dbReference type="ChEBI" id="CHEBI:30616"/>
        <dbReference type="ChEBI" id="CHEBI:43474"/>
        <dbReference type="ChEBI" id="CHEBI:58359"/>
        <dbReference type="ChEBI" id="CHEBI:78520"/>
        <dbReference type="ChEBI" id="CHEBI:78521"/>
        <dbReference type="ChEBI" id="CHEBI:456216"/>
    </reaction>
</comment>
<dbReference type="EC" id="6.3.5.-" evidence="6"/>
<dbReference type="Pfam" id="PF02686">
    <property type="entry name" value="GatC"/>
    <property type="match status" value="1"/>
</dbReference>
<keyword evidence="6" id="KW-0067">ATP-binding</keyword>
<dbReference type="Gene3D" id="1.10.20.60">
    <property type="entry name" value="Glu-tRNAGln amidotransferase C subunit, N-terminal domain"/>
    <property type="match status" value="1"/>
</dbReference>
<comment type="similarity">
    <text evidence="1 6">Belongs to the GatC family.</text>
</comment>
<dbReference type="InterPro" id="IPR003837">
    <property type="entry name" value="GatC"/>
</dbReference>
<dbReference type="HAMAP" id="MF_00122">
    <property type="entry name" value="GatC"/>
    <property type="match status" value="1"/>
</dbReference>
<keyword evidence="6" id="KW-0648">Protein biosynthesis</keyword>
<dbReference type="InterPro" id="IPR036113">
    <property type="entry name" value="Asp/Glu-ADT_sf_sub_c"/>
</dbReference>
<protein>
    <recommendedName>
        <fullName evidence="6">Aspartyl/glutamyl-tRNA(Asn/Gln) amidotransferase subunit C</fullName>
        <shortName evidence="6">Asp/Glu-ADT subunit C</shortName>
        <ecNumber evidence="6">6.3.5.-</ecNumber>
    </recommendedName>
</protein>
<keyword evidence="6" id="KW-0436">Ligase</keyword>
<name>A0ABR7NJZ4_9FIRM</name>
<accession>A0ABR7NJZ4</accession>
<evidence type="ECO:0000256" key="6">
    <source>
        <dbReference type="HAMAP-Rule" id="MF_00122"/>
    </source>
</evidence>
<comment type="catalytic activity">
    <reaction evidence="4 6">
        <text>L-aspartyl-tRNA(Asn) + L-glutamine + ATP + H2O = L-asparaginyl-tRNA(Asn) + L-glutamate + ADP + phosphate + 2 H(+)</text>
        <dbReference type="Rhea" id="RHEA:14513"/>
        <dbReference type="Rhea" id="RHEA-COMP:9674"/>
        <dbReference type="Rhea" id="RHEA-COMP:9677"/>
        <dbReference type="ChEBI" id="CHEBI:15377"/>
        <dbReference type="ChEBI" id="CHEBI:15378"/>
        <dbReference type="ChEBI" id="CHEBI:29985"/>
        <dbReference type="ChEBI" id="CHEBI:30616"/>
        <dbReference type="ChEBI" id="CHEBI:43474"/>
        <dbReference type="ChEBI" id="CHEBI:58359"/>
        <dbReference type="ChEBI" id="CHEBI:78515"/>
        <dbReference type="ChEBI" id="CHEBI:78516"/>
        <dbReference type="ChEBI" id="CHEBI:456216"/>
    </reaction>
</comment>
<gene>
    <name evidence="6 7" type="primary">gatC</name>
    <name evidence="7" type="ORF">H8717_09915</name>
</gene>
<reference evidence="7 8" key="1">
    <citation type="submission" date="2020-08" db="EMBL/GenBank/DDBJ databases">
        <title>Genome public.</title>
        <authorList>
            <person name="Liu C."/>
            <person name="Sun Q."/>
        </authorList>
    </citation>
    <scope>NUCLEOTIDE SEQUENCE [LARGE SCALE GENOMIC DNA]</scope>
    <source>
        <strain evidence="7 8">BX1</strain>
    </source>
</reference>
<evidence type="ECO:0000256" key="3">
    <source>
        <dbReference type="ARBA" id="ARBA00024799"/>
    </source>
</evidence>
<comment type="caution">
    <text evidence="7">The sequence shown here is derived from an EMBL/GenBank/DDBJ whole genome shotgun (WGS) entry which is preliminary data.</text>
</comment>
<keyword evidence="6" id="KW-0547">Nucleotide-binding</keyword>
<dbReference type="Proteomes" id="UP000658131">
    <property type="component" value="Unassembled WGS sequence"/>
</dbReference>
<dbReference type="PANTHER" id="PTHR15004">
    <property type="entry name" value="GLUTAMYL-TRNA(GLN) AMIDOTRANSFERASE SUBUNIT C, MITOCHONDRIAL"/>
    <property type="match status" value="1"/>
</dbReference>
<dbReference type="EMBL" id="JACRTB010000014">
    <property type="protein sequence ID" value="MBC8576714.1"/>
    <property type="molecule type" value="Genomic_DNA"/>
</dbReference>